<name>A0ABR0JXH8_9EURO</name>
<dbReference type="EMBL" id="JAVRRG010000217">
    <property type="protein sequence ID" value="KAK5077524.1"/>
    <property type="molecule type" value="Genomic_DNA"/>
</dbReference>
<sequence length="230" mass="26303">MSEETAELSPEGLACQLAVCKFPSTVAPAFENSSKALYQIATDENHNIWDIYYGITVRTYCSRWLICVFEEPWHQMPVHVPEGAIPAILLEQPTYMLDGSRPTESFAGDNISALFVYYTPSPDGNNQQAHTIRHCSLYFQSHKQCVFLEELDTITHQLMDEYWDGLIARSEDWDKLYEFIEPLVPNYILRSPCLKIGKRALKAVRGTDDIDDQAMDHIMMWTTIVSEKVG</sequence>
<protein>
    <submittedName>
        <fullName evidence="1">Uncharacterized protein</fullName>
    </submittedName>
</protein>
<evidence type="ECO:0000313" key="2">
    <source>
        <dbReference type="Proteomes" id="UP001345013"/>
    </source>
</evidence>
<evidence type="ECO:0000313" key="1">
    <source>
        <dbReference type="EMBL" id="KAK5077524.1"/>
    </source>
</evidence>
<dbReference type="Proteomes" id="UP001345013">
    <property type="component" value="Unassembled WGS sequence"/>
</dbReference>
<organism evidence="1 2">
    <name type="scientific">Lithohypha guttulata</name>
    <dbReference type="NCBI Taxonomy" id="1690604"/>
    <lineage>
        <taxon>Eukaryota</taxon>
        <taxon>Fungi</taxon>
        <taxon>Dikarya</taxon>
        <taxon>Ascomycota</taxon>
        <taxon>Pezizomycotina</taxon>
        <taxon>Eurotiomycetes</taxon>
        <taxon>Chaetothyriomycetidae</taxon>
        <taxon>Chaetothyriales</taxon>
        <taxon>Trichomeriaceae</taxon>
        <taxon>Lithohypha</taxon>
    </lineage>
</organism>
<comment type="caution">
    <text evidence="1">The sequence shown here is derived from an EMBL/GenBank/DDBJ whole genome shotgun (WGS) entry which is preliminary data.</text>
</comment>
<accession>A0ABR0JXH8</accession>
<proteinExistence type="predicted"/>
<gene>
    <name evidence="1" type="ORF">LTR24_009568</name>
</gene>
<keyword evidence="2" id="KW-1185">Reference proteome</keyword>
<reference evidence="1 2" key="1">
    <citation type="submission" date="2023-08" db="EMBL/GenBank/DDBJ databases">
        <title>Black Yeasts Isolated from many extreme environments.</title>
        <authorList>
            <person name="Coleine C."/>
            <person name="Stajich J.E."/>
            <person name="Selbmann L."/>
        </authorList>
    </citation>
    <scope>NUCLEOTIDE SEQUENCE [LARGE SCALE GENOMIC DNA]</scope>
    <source>
        <strain evidence="1 2">CCFEE 5885</strain>
    </source>
</reference>